<dbReference type="EMBL" id="AP018930">
    <property type="protein sequence ID" value="BBG28242.1"/>
    <property type="molecule type" value="Genomic_DNA"/>
</dbReference>
<evidence type="ECO:0000313" key="2">
    <source>
        <dbReference type="EMBL" id="BBG28242.1"/>
    </source>
</evidence>
<name>A0A510E6T8_9CREN</name>
<evidence type="ECO:0000313" key="3">
    <source>
        <dbReference type="Proteomes" id="UP000325030"/>
    </source>
</evidence>
<evidence type="ECO:0000256" key="1">
    <source>
        <dbReference type="SAM" id="Phobius"/>
    </source>
</evidence>
<organism evidence="2 3">
    <name type="scientific">Sulfuracidifex tepidarius</name>
    <dbReference type="NCBI Taxonomy" id="1294262"/>
    <lineage>
        <taxon>Archaea</taxon>
        <taxon>Thermoproteota</taxon>
        <taxon>Thermoprotei</taxon>
        <taxon>Sulfolobales</taxon>
        <taxon>Sulfolobaceae</taxon>
        <taxon>Sulfuracidifex</taxon>
    </lineage>
</organism>
<keyword evidence="1" id="KW-0472">Membrane</keyword>
<keyword evidence="1" id="KW-0812">Transmembrane</keyword>
<gene>
    <name evidence="2" type="ORF">IC007_2798</name>
</gene>
<dbReference type="AlphaFoldDB" id="A0A510E6T8"/>
<sequence>MFLIIMEFRKLVRLITLFSILVLISFPFQITTDLGYSTNSVPTIQHEAYYSSSVRHVSNFTYILKYVVNSSFYSEKIEFIPKYTYEQFYVNVTSLSNGGFILNSSLPNIFKVTYNPDNTCFTIWNGNITNNLMWLFRVPMTGIVRIFYITPDGQQFISINLTNIRFESSFISKFNMIDYKPEVIFLNTSRIIVPQLLVEYNRTIIEIHENVTKYLSLAPSVINEGDSIAPVLIYNSANIFFSEIFGVNGKLVMVSFLHNLNNGTLLYCFSDGKLYLGTNAYSINYNGQKIIMVSTSSGVESLIPLNMSISGNNFDIVKINNLTISIYPNGTYNKINIFPLIEYNYSFIINSNGVFNVEEYVSPHNGIGYIKGNVTLYYQNMTQIVNTYHYDNLTFVHVTKGEILVEKSGASAISHLLLQNIPFLFIALLVAIGISVVAFFTSKS</sequence>
<protein>
    <recommendedName>
        <fullName evidence="4">Thermopsin</fullName>
    </recommendedName>
</protein>
<feature type="transmembrane region" description="Helical" evidence="1">
    <location>
        <begin position="421"/>
        <end position="441"/>
    </location>
</feature>
<dbReference type="Proteomes" id="UP000325030">
    <property type="component" value="Chromosome"/>
</dbReference>
<keyword evidence="1" id="KW-1133">Transmembrane helix</keyword>
<accession>A0A510E6T8</accession>
<evidence type="ECO:0008006" key="4">
    <source>
        <dbReference type="Google" id="ProtNLM"/>
    </source>
</evidence>
<reference evidence="3" key="1">
    <citation type="submission" date="2018-09" db="EMBL/GenBank/DDBJ databases">
        <title>Complete Genome Sequencing of Sulfolobus sp. JCM 16834.</title>
        <authorList>
            <person name="Kato S."/>
            <person name="Itoh T."/>
            <person name="Ohkuma M."/>
        </authorList>
    </citation>
    <scope>NUCLEOTIDE SEQUENCE [LARGE SCALE GENOMIC DNA]</scope>
    <source>
        <strain evidence="3">IC-007</strain>
    </source>
</reference>
<proteinExistence type="predicted"/>